<feature type="compositionally biased region" description="Acidic residues" evidence="1">
    <location>
        <begin position="180"/>
        <end position="198"/>
    </location>
</feature>
<proteinExistence type="predicted"/>
<evidence type="ECO:0000313" key="2">
    <source>
        <dbReference type="EMBL" id="AEO58511.1"/>
    </source>
</evidence>
<dbReference type="AlphaFoldDB" id="G2QG46"/>
<accession>G2QG46</accession>
<dbReference type="InParanoid" id="G2QG46"/>
<feature type="compositionally biased region" description="Gly residues" evidence="1">
    <location>
        <begin position="221"/>
        <end position="240"/>
    </location>
</feature>
<feature type="region of interest" description="Disordered" evidence="1">
    <location>
        <begin position="300"/>
        <end position="361"/>
    </location>
</feature>
<sequence length="403" mass="42388">MGLPTEDLPPPTYTEATTTSLSSSSPSLGRYYGTSSPLSPDATGTTAAATRTITTSGAGGRLVSSPLTHHLRTLPARLRASHLARQTARAALELDLAAVLAARVEGFLARDDVVLRLGSSSSFSSSSVAELTLVPASAVPRGAGLSGAVERRREGEIVRAARVDVVRRLRVLRGFADEKGGDDDDDDDDDEDEDDDGGMLDGANRHRRRRRRRRRFSGAPDPGGNGGDKKGGGGGGGGGSLRQEIVTEFGDWGRFDSSEGVEGGGGGGESWWFGDEDMARRLAAYLRPEPDLERKRVQASVAENRTAAPSKEEKPSGWARWGLGVGGGRKKAAERASSGPLPSPVSPVNPASGPGPAAAAVGEDDAITMAVRAEEVTFRWENDFGLWESKTGWGIVVTLTMQP</sequence>
<feature type="compositionally biased region" description="Low complexity" evidence="1">
    <location>
        <begin position="348"/>
        <end position="361"/>
    </location>
</feature>
<dbReference type="Proteomes" id="UP000007322">
    <property type="component" value="Chromosome 4"/>
</dbReference>
<dbReference type="RefSeq" id="XP_003663756.1">
    <property type="nucleotide sequence ID" value="XM_003663708.1"/>
</dbReference>
<dbReference type="STRING" id="573729.G2QG46"/>
<evidence type="ECO:0000313" key="3">
    <source>
        <dbReference type="Proteomes" id="UP000007322"/>
    </source>
</evidence>
<dbReference type="KEGG" id="mtm:MYCTH_2305890"/>
<keyword evidence="3" id="KW-1185">Reference proteome</keyword>
<protein>
    <submittedName>
        <fullName evidence="2">Uncharacterized protein</fullName>
    </submittedName>
</protein>
<dbReference type="OrthoDB" id="3526284at2759"/>
<reference evidence="2 3" key="1">
    <citation type="journal article" date="2011" name="Nat. Biotechnol.">
        <title>Comparative genomic analysis of the thermophilic biomass-degrading fungi Myceliophthora thermophila and Thielavia terrestris.</title>
        <authorList>
            <person name="Berka R.M."/>
            <person name="Grigoriev I.V."/>
            <person name="Otillar R."/>
            <person name="Salamov A."/>
            <person name="Grimwood J."/>
            <person name="Reid I."/>
            <person name="Ishmael N."/>
            <person name="John T."/>
            <person name="Darmond C."/>
            <person name="Moisan M.-C."/>
            <person name="Henrissat B."/>
            <person name="Coutinho P.M."/>
            <person name="Lombard V."/>
            <person name="Natvig D.O."/>
            <person name="Lindquist E."/>
            <person name="Schmutz J."/>
            <person name="Lucas S."/>
            <person name="Harris P."/>
            <person name="Powlowski J."/>
            <person name="Bellemare A."/>
            <person name="Taylor D."/>
            <person name="Butler G."/>
            <person name="de Vries R.P."/>
            <person name="Allijn I.E."/>
            <person name="van den Brink J."/>
            <person name="Ushinsky S."/>
            <person name="Storms R."/>
            <person name="Powell A.J."/>
            <person name="Paulsen I.T."/>
            <person name="Elbourne L.D.H."/>
            <person name="Baker S.E."/>
            <person name="Magnuson J."/>
            <person name="LaBoissiere S."/>
            <person name="Clutterbuck A.J."/>
            <person name="Martinez D."/>
            <person name="Wogulis M."/>
            <person name="de Leon A.L."/>
            <person name="Rey M.W."/>
            <person name="Tsang A."/>
        </authorList>
    </citation>
    <scope>NUCLEOTIDE SEQUENCE [LARGE SCALE GENOMIC DNA]</scope>
    <source>
        <strain evidence="3">ATCC 42464 / BCRC 31852 / DSM 1799</strain>
    </source>
</reference>
<feature type="compositionally biased region" description="Basic residues" evidence="1">
    <location>
        <begin position="205"/>
        <end position="216"/>
    </location>
</feature>
<dbReference type="VEuPathDB" id="FungiDB:MYCTH_2305890"/>
<dbReference type="GeneID" id="11510046"/>
<name>G2QG46_THET4</name>
<dbReference type="EMBL" id="CP003005">
    <property type="protein sequence ID" value="AEO58511.1"/>
    <property type="molecule type" value="Genomic_DNA"/>
</dbReference>
<feature type="region of interest" description="Disordered" evidence="1">
    <location>
        <begin position="176"/>
        <end position="242"/>
    </location>
</feature>
<gene>
    <name evidence="2" type="ORF">MYCTH_2305890</name>
</gene>
<feature type="region of interest" description="Disordered" evidence="1">
    <location>
        <begin position="1"/>
        <end position="47"/>
    </location>
</feature>
<dbReference type="OMA" id="MGIWESS"/>
<feature type="region of interest" description="Disordered" evidence="1">
    <location>
        <begin position="251"/>
        <end position="270"/>
    </location>
</feature>
<dbReference type="HOGENOM" id="CLU_057185_0_0_1"/>
<dbReference type="eggNOG" id="ENOG502RA0Z">
    <property type="taxonomic scope" value="Eukaryota"/>
</dbReference>
<evidence type="ECO:0000256" key="1">
    <source>
        <dbReference type="SAM" id="MobiDB-lite"/>
    </source>
</evidence>
<feature type="compositionally biased region" description="Low complexity" evidence="1">
    <location>
        <begin position="13"/>
        <end position="28"/>
    </location>
</feature>
<organism evidence="2 3">
    <name type="scientific">Thermothelomyces thermophilus (strain ATCC 42464 / BCRC 31852 / DSM 1799)</name>
    <name type="common">Sporotrichum thermophile</name>
    <dbReference type="NCBI Taxonomy" id="573729"/>
    <lineage>
        <taxon>Eukaryota</taxon>
        <taxon>Fungi</taxon>
        <taxon>Dikarya</taxon>
        <taxon>Ascomycota</taxon>
        <taxon>Pezizomycotina</taxon>
        <taxon>Sordariomycetes</taxon>
        <taxon>Sordariomycetidae</taxon>
        <taxon>Sordariales</taxon>
        <taxon>Chaetomiaceae</taxon>
        <taxon>Thermothelomyces</taxon>
    </lineage>
</organism>